<evidence type="ECO:0000313" key="1">
    <source>
        <dbReference type="EMBL" id="PSW17611.1"/>
    </source>
</evidence>
<comment type="caution">
    <text evidence="1">The sequence shown here is derived from an EMBL/GenBank/DDBJ whole genome shotgun (WGS) entry which is preliminary data.</text>
</comment>
<sequence length="246" mass="26883">MKLNCDMGESFGQWKMGNDAAVMPWVDMANIACGFHASDPDHMSETVMLAKAHQVDVGAHPGYDDKEGFGRRSIPHSHQAIANLVAYQVGALSAISQYHGVEVSYVKPHGALYNDMMADEGIFTAIVESVSKLNLNRKTPLKLMILARVDNTAYSALASKYQVELLFEAFADRAYDEQGLLVARSLPGSVYHDSTRIRQQVAEFSAGYVTTISGTKLKLRADSICVHGDNDESIAVVKTLHGDLHP</sequence>
<dbReference type="EMBL" id="PYMA01000014">
    <property type="protein sequence ID" value="PSW17611.1"/>
    <property type="molecule type" value="Genomic_DNA"/>
</dbReference>
<dbReference type="RefSeq" id="WP_036826349.1">
    <property type="nucleotide sequence ID" value="NZ_JGVO01000740.1"/>
</dbReference>
<reference evidence="1 2" key="1">
    <citation type="submission" date="2018-01" db="EMBL/GenBank/DDBJ databases">
        <title>Whole genome sequencing of Histamine producing bacteria.</title>
        <authorList>
            <person name="Butler K."/>
        </authorList>
    </citation>
    <scope>NUCLEOTIDE SEQUENCE [LARGE SCALE GENOMIC DNA]</scope>
    <source>
        <strain evidence="1 2">DSM 100436</strain>
    </source>
</reference>
<dbReference type="Pfam" id="PF03746">
    <property type="entry name" value="LamB_YcsF"/>
    <property type="match status" value="1"/>
</dbReference>
<dbReference type="NCBIfam" id="NF003816">
    <property type="entry name" value="PRK05406.1-5"/>
    <property type="match status" value="1"/>
</dbReference>
<protein>
    <submittedName>
        <fullName evidence="1">LamB/YcsF family protein</fullName>
    </submittedName>
</protein>
<dbReference type="InterPro" id="IPR011330">
    <property type="entry name" value="Glyco_hydro/deAcase_b/a-brl"/>
</dbReference>
<organism evidence="1 2">
    <name type="scientific">Photobacterium sanctipauli</name>
    <dbReference type="NCBI Taxonomy" id="1342794"/>
    <lineage>
        <taxon>Bacteria</taxon>
        <taxon>Pseudomonadati</taxon>
        <taxon>Pseudomonadota</taxon>
        <taxon>Gammaproteobacteria</taxon>
        <taxon>Vibrionales</taxon>
        <taxon>Vibrionaceae</taxon>
        <taxon>Photobacterium</taxon>
    </lineage>
</organism>
<dbReference type="AlphaFoldDB" id="A0A2T3NNQ2"/>
<dbReference type="CDD" id="cd10787">
    <property type="entry name" value="LamB_YcsF_like"/>
    <property type="match status" value="1"/>
</dbReference>
<accession>A0A2T3NNQ2</accession>
<dbReference type="Gene3D" id="3.20.20.370">
    <property type="entry name" value="Glycoside hydrolase/deacetylase"/>
    <property type="match status" value="1"/>
</dbReference>
<dbReference type="SUPFAM" id="SSF88713">
    <property type="entry name" value="Glycoside hydrolase/deacetylase"/>
    <property type="match status" value="1"/>
</dbReference>
<dbReference type="GO" id="GO:0005975">
    <property type="term" value="P:carbohydrate metabolic process"/>
    <property type="evidence" value="ECO:0007669"/>
    <property type="project" value="InterPro"/>
</dbReference>
<dbReference type="Proteomes" id="UP000241771">
    <property type="component" value="Unassembled WGS sequence"/>
</dbReference>
<proteinExistence type="predicted"/>
<dbReference type="NCBIfam" id="NF003814">
    <property type="entry name" value="PRK05406.1-3"/>
    <property type="match status" value="1"/>
</dbReference>
<gene>
    <name evidence="1" type="ORF">C9I98_19010</name>
</gene>
<evidence type="ECO:0000313" key="2">
    <source>
        <dbReference type="Proteomes" id="UP000241771"/>
    </source>
</evidence>
<dbReference type="OrthoDB" id="9773478at2"/>
<keyword evidence="2" id="KW-1185">Reference proteome</keyword>
<dbReference type="InterPro" id="IPR005501">
    <property type="entry name" value="LamB/YcsF/PxpA-like"/>
</dbReference>
<dbReference type="PANTHER" id="PTHR30292">
    <property type="entry name" value="UNCHARACTERIZED PROTEIN YBGL-RELATED"/>
    <property type="match status" value="1"/>
</dbReference>
<dbReference type="PANTHER" id="PTHR30292:SF0">
    <property type="entry name" value="5-OXOPROLINASE SUBUNIT A"/>
    <property type="match status" value="1"/>
</dbReference>
<name>A0A2T3NNQ2_9GAMM</name>